<dbReference type="FunFam" id="3.40.50.150:FF:000045">
    <property type="entry name" value="Ribosomal RNA large subunit methyltransferase F"/>
    <property type="match status" value="1"/>
</dbReference>
<dbReference type="OMA" id="HQGRYDF"/>
<reference evidence="10 13" key="3">
    <citation type="submission" date="2018-07" db="EMBL/GenBank/DDBJ databases">
        <title>Mechanisms of high-level aminoglycoside resistance among Gram-negative pathogens in Brazil.</title>
        <authorList>
            <person name="Ballaben A.S."/>
            <person name="Darini A.L.C."/>
            <person name="Doi Y."/>
        </authorList>
    </citation>
    <scope>NUCLEOTIDE SEQUENCE [LARGE SCALE GENOMIC DNA]</scope>
    <source>
        <strain evidence="10 13">B2-305</strain>
    </source>
</reference>
<evidence type="ECO:0000313" key="8">
    <source>
        <dbReference type="EMBL" id="CRQ04446.1"/>
    </source>
</evidence>
<feature type="region of interest" description="Disordered" evidence="7">
    <location>
        <begin position="1"/>
        <end position="24"/>
    </location>
</feature>
<dbReference type="NCBIfam" id="NF008725">
    <property type="entry name" value="PRK11727.1"/>
    <property type="match status" value="1"/>
</dbReference>
<dbReference type="PANTHER" id="PTHR13393:SF0">
    <property type="entry name" value="RNA N6-ADENOSINE-METHYLTRANSFERASE METTL16"/>
    <property type="match status" value="1"/>
</dbReference>
<evidence type="ECO:0000313" key="9">
    <source>
        <dbReference type="EMBL" id="MZZ10795.1"/>
    </source>
</evidence>
<evidence type="ECO:0000313" key="11">
    <source>
        <dbReference type="EMBL" id="WOS79292.1"/>
    </source>
</evidence>
<dbReference type="Proteomes" id="UP001297540">
    <property type="component" value="Chromosome"/>
</dbReference>
<dbReference type="PIRSF" id="PIRSF029038">
    <property type="entry name" value="Mtase_YbiN_prd"/>
    <property type="match status" value="1"/>
</dbReference>
<dbReference type="Proteomes" id="UP000045039">
    <property type="component" value="Unassembled WGS sequence"/>
</dbReference>
<dbReference type="InterPro" id="IPR016909">
    <property type="entry name" value="rRNA_lsu_MeTfrase_F"/>
</dbReference>
<dbReference type="Proteomes" id="UP000253594">
    <property type="component" value="Unassembled WGS sequence"/>
</dbReference>
<dbReference type="KEGG" id="paeb:NCGM1900_1135"/>
<dbReference type="EC" id="2.1.1.181" evidence="6"/>
<proteinExistence type="inferred from homology"/>
<dbReference type="Gene3D" id="3.40.50.150">
    <property type="entry name" value="Vaccinia Virus protein VP39"/>
    <property type="match status" value="1"/>
</dbReference>
<dbReference type="InterPro" id="IPR029063">
    <property type="entry name" value="SAM-dependent_MTases_sf"/>
</dbReference>
<sequence>MPRPTSPHPDAERKSASPLHPRNRHLGRYDFPRLIAGSPELERFVILNPYGRQSIDFADPAAVKAFNRALLQQFYDVREWDIPDGYLCPPIPGRADYLHYLADLLGASHDGLIPRGPGLRALDVGTGANCIYPLLGHHEYGWRFVGADIDPQSLASAAAILAANPRFAAAIELRRQPDRRQIFQGLIGVDERFDMTLCNPPFHASLDEATRGSRRKWKNLGKLDPTRTLPLLNFGGQGAELYCEGGEAAFLAGMAEESRAFATQVFWFTTLVSKASNLPNLQERLKTLGASDIRVVDMAQGQKQSRFVAWTYLDKKQRRAWRKERWTAALLEPLGE</sequence>
<comment type="similarity">
    <text evidence="6">Belongs to the methyltransferase superfamily. METTL16/RlmF family.</text>
</comment>
<reference evidence="8" key="1">
    <citation type="submission" date="2015-06" db="EMBL/GenBank/DDBJ databases">
        <authorList>
            <person name="Radhakrishnan R."/>
            <person name="Underwood A."/>
            <person name="Al-Shahib A."/>
        </authorList>
    </citation>
    <scope>NUCLEOTIDE SEQUENCE</scope>
    <source>
        <strain evidence="8">P19_London_7_VIM_2_05_10</strain>
    </source>
</reference>
<keyword evidence="4 6" id="KW-0808">Transferase</keyword>
<evidence type="ECO:0000313" key="12">
    <source>
        <dbReference type="Proteomes" id="UP000045039"/>
    </source>
</evidence>
<dbReference type="SMR" id="A0A0D6G8K3"/>
<dbReference type="GO" id="GO:0005737">
    <property type="term" value="C:cytoplasm"/>
    <property type="evidence" value="ECO:0007669"/>
    <property type="project" value="UniProtKB-SubCell"/>
</dbReference>
<accession>A0A0D6G8K3</accession>
<evidence type="ECO:0000313" key="14">
    <source>
        <dbReference type="Proteomes" id="UP000644192"/>
    </source>
</evidence>
<dbReference type="GO" id="GO:0070475">
    <property type="term" value="P:rRNA base methylation"/>
    <property type="evidence" value="ECO:0007669"/>
    <property type="project" value="TreeGrafter"/>
</dbReference>
<reference evidence="12" key="2">
    <citation type="submission" date="2015-06" db="EMBL/GenBank/DDBJ databases">
        <authorList>
            <person name="Radhakrishnan Rajesh"/>
            <person name="Underwood Anthony"/>
            <person name="Al-Shahib Ali"/>
        </authorList>
    </citation>
    <scope>NUCLEOTIDE SEQUENCE [LARGE SCALE GENOMIC DNA]</scope>
    <source>
        <strain evidence="12">P19_London_7_VIM_2_05_10</strain>
    </source>
</reference>
<dbReference type="GO" id="GO:0052907">
    <property type="term" value="F:23S rRNA (adenine(1618)-N(6))-methyltransferase activity"/>
    <property type="evidence" value="ECO:0007669"/>
    <property type="project" value="UniProtKB-EC"/>
</dbReference>
<reference evidence="11" key="6">
    <citation type="submission" date="2023-10" db="EMBL/GenBank/DDBJ databases">
        <title>Pathogen: clinical or host-associated sample.</title>
        <authorList>
            <person name="Hergert J."/>
            <person name="Casey R."/>
            <person name="Wagner J."/>
            <person name="Young E.L."/>
            <person name="Oakeson K.F."/>
        </authorList>
    </citation>
    <scope>NUCLEOTIDE SEQUENCE</scope>
    <source>
        <strain evidence="11">2021CK-01020</strain>
    </source>
</reference>
<evidence type="ECO:0000256" key="2">
    <source>
        <dbReference type="ARBA" id="ARBA00022552"/>
    </source>
</evidence>
<organism evidence="9 14">
    <name type="scientific">Pseudomonas aeruginosa</name>
    <dbReference type="NCBI Taxonomy" id="287"/>
    <lineage>
        <taxon>Bacteria</taxon>
        <taxon>Pseudomonadati</taxon>
        <taxon>Pseudomonadota</taxon>
        <taxon>Gammaproteobacteria</taxon>
        <taxon>Pseudomonadales</taxon>
        <taxon>Pseudomonadaceae</taxon>
        <taxon>Pseudomonas</taxon>
    </lineage>
</organism>
<evidence type="ECO:0000256" key="5">
    <source>
        <dbReference type="ARBA" id="ARBA00022691"/>
    </source>
</evidence>
<dbReference type="AlphaFoldDB" id="A0A0D6G8K3"/>
<comment type="subcellular location">
    <subcellularLocation>
        <location evidence="6">Cytoplasm</location>
    </subcellularLocation>
</comment>
<dbReference type="EMBL" id="CP136986">
    <property type="protein sequence ID" value="WOS79292.1"/>
    <property type="molecule type" value="Genomic_DNA"/>
</dbReference>
<accession>A0A1S1BV60</accession>
<keyword evidence="3 6" id="KW-0489">Methyltransferase</keyword>
<comment type="function">
    <text evidence="6">Specifically methylates the adenine in position 1618 of 23S rRNA.</text>
</comment>
<reference evidence="11" key="5">
    <citation type="submission" date="2023-06" db="EMBL/GenBank/DDBJ databases">
        <authorList>
            <consortium name="Clinical and Environmental Microbiology Branch: Whole genome sequencing antimicrobial resistance pathogens in the healthcare setting"/>
        </authorList>
    </citation>
    <scope>NUCLEOTIDE SEQUENCE</scope>
    <source>
        <strain evidence="11">2021CK-01020</strain>
    </source>
</reference>
<protein>
    <recommendedName>
        <fullName evidence="6">Ribosomal RNA large subunit methyltransferase F</fullName>
        <ecNumber evidence="6">2.1.1.181</ecNumber>
    </recommendedName>
    <alternativeName>
        <fullName evidence="6">23S rRNA mA1618 methyltransferase</fullName>
    </alternativeName>
    <alternativeName>
        <fullName evidence="6">rRNA adenine N-6-methyltransferase</fullName>
    </alternativeName>
</protein>
<reference evidence="9" key="4">
    <citation type="submission" date="2020-01" db="EMBL/GenBank/DDBJ databases">
        <title>Bacteria Cultured from War Wounds Associated with the Conflict in Eastern Ukraine.</title>
        <authorList>
            <person name="Snesrud E."/>
            <person name="Galac M.R."/>
            <person name="Mc Gann P."/>
            <person name="Valentine K."/>
            <person name="Viacheslav K."/>
        </authorList>
    </citation>
    <scope>NUCLEOTIDE SEQUENCE</scope>
    <source>
        <strain evidence="9">VNMU148</strain>
    </source>
</reference>
<name>A0A0D6G8K3_PSEAI</name>
<keyword evidence="5 6" id="KW-0949">S-adenosyl-L-methionine</keyword>
<dbReference type="HAMAP" id="MF_01848">
    <property type="entry name" value="23SrRNA_methyltr_F"/>
    <property type="match status" value="1"/>
</dbReference>
<comment type="catalytic activity">
    <reaction evidence="6">
        <text>adenosine(1618) in 23S rRNA + S-adenosyl-L-methionine = N(6)-methyladenosine(1618) in 23S rRNA + S-adenosyl-L-homocysteine + H(+)</text>
        <dbReference type="Rhea" id="RHEA:16497"/>
        <dbReference type="Rhea" id="RHEA-COMP:10229"/>
        <dbReference type="Rhea" id="RHEA-COMP:10231"/>
        <dbReference type="ChEBI" id="CHEBI:15378"/>
        <dbReference type="ChEBI" id="CHEBI:57856"/>
        <dbReference type="ChEBI" id="CHEBI:59789"/>
        <dbReference type="ChEBI" id="CHEBI:74411"/>
        <dbReference type="ChEBI" id="CHEBI:74449"/>
        <dbReference type="EC" id="2.1.1.181"/>
    </reaction>
</comment>
<dbReference type="EMBL" id="QORE01001272">
    <property type="protein sequence ID" value="RCI71702.1"/>
    <property type="molecule type" value="Genomic_DNA"/>
</dbReference>
<evidence type="ECO:0000256" key="7">
    <source>
        <dbReference type="SAM" id="MobiDB-lite"/>
    </source>
</evidence>
<dbReference type="EMBL" id="CVVU01000267">
    <property type="protein sequence ID" value="CRQ04446.1"/>
    <property type="molecule type" value="Genomic_DNA"/>
</dbReference>
<dbReference type="Proteomes" id="UP000644192">
    <property type="component" value="Unassembled WGS sequence"/>
</dbReference>
<keyword evidence="2 6" id="KW-0698">rRNA processing</keyword>
<evidence type="ECO:0000256" key="3">
    <source>
        <dbReference type="ARBA" id="ARBA00022603"/>
    </source>
</evidence>
<dbReference type="Pfam" id="PF05971">
    <property type="entry name" value="Methyltransf_10"/>
    <property type="match status" value="1"/>
</dbReference>
<evidence type="ECO:0000256" key="4">
    <source>
        <dbReference type="ARBA" id="ARBA00022679"/>
    </source>
</evidence>
<dbReference type="PANTHER" id="PTHR13393">
    <property type="entry name" value="SAM-DEPENDENT METHYLTRANSFERASE"/>
    <property type="match status" value="1"/>
</dbReference>
<dbReference type="InterPro" id="IPR010286">
    <property type="entry name" value="METTL16/RlmF"/>
</dbReference>
<gene>
    <name evidence="6 9" type="primary">rlmF</name>
    <name evidence="10" type="ORF">DT376_27680</name>
    <name evidence="9" type="ORF">GUL26_00905</name>
    <name evidence="11" type="ORF">L4V69_09150</name>
    <name evidence="8" type="ORF">PAERUG_P19_London_7_VIM_2_05_10_06494</name>
</gene>
<dbReference type="CDD" id="cd02440">
    <property type="entry name" value="AdoMet_MTases"/>
    <property type="match status" value="1"/>
</dbReference>
<keyword evidence="1 6" id="KW-0963">Cytoplasm</keyword>
<evidence type="ECO:0000256" key="1">
    <source>
        <dbReference type="ARBA" id="ARBA00022490"/>
    </source>
</evidence>
<evidence type="ECO:0000313" key="13">
    <source>
        <dbReference type="Proteomes" id="UP000253594"/>
    </source>
</evidence>
<evidence type="ECO:0000313" key="10">
    <source>
        <dbReference type="EMBL" id="RCI71702.1"/>
    </source>
</evidence>
<dbReference type="EMBL" id="WXZT01000001">
    <property type="protein sequence ID" value="MZZ10795.1"/>
    <property type="molecule type" value="Genomic_DNA"/>
</dbReference>
<dbReference type="RefSeq" id="WP_003092887.1">
    <property type="nucleotide sequence ID" value="NZ_AP014622.1"/>
</dbReference>
<evidence type="ECO:0000256" key="6">
    <source>
        <dbReference type="HAMAP-Rule" id="MF_01848"/>
    </source>
</evidence>
<dbReference type="SUPFAM" id="SSF53335">
    <property type="entry name" value="S-adenosyl-L-methionine-dependent methyltransferases"/>
    <property type="match status" value="1"/>
</dbReference>